<dbReference type="Pfam" id="PF05970">
    <property type="entry name" value="PIF1"/>
    <property type="match status" value="1"/>
</dbReference>
<evidence type="ECO:0000313" key="4">
    <source>
        <dbReference type="EMBL" id="LAC27694.1"/>
    </source>
</evidence>
<dbReference type="GO" id="GO:0043139">
    <property type="term" value="F:5'-3' DNA helicase activity"/>
    <property type="evidence" value="ECO:0007669"/>
    <property type="project" value="UniProtKB-EC"/>
</dbReference>
<dbReference type="GO" id="GO:0006310">
    <property type="term" value="P:DNA recombination"/>
    <property type="evidence" value="ECO:0007669"/>
    <property type="project" value="UniProtKB-KW"/>
</dbReference>
<dbReference type="InterPro" id="IPR027417">
    <property type="entry name" value="P-loop_NTPase"/>
</dbReference>
<comment type="similarity">
    <text evidence="1">Belongs to the helicase family.</text>
</comment>
<dbReference type="GO" id="GO:0000723">
    <property type="term" value="P:telomere maintenance"/>
    <property type="evidence" value="ECO:0007669"/>
    <property type="project" value="InterPro"/>
</dbReference>
<dbReference type="CDD" id="cd18809">
    <property type="entry name" value="SF1_C_RecD"/>
    <property type="match status" value="1"/>
</dbReference>
<dbReference type="AlphaFoldDB" id="A0A6A7GBK6"/>
<dbReference type="GO" id="GO:0016787">
    <property type="term" value="F:hydrolase activity"/>
    <property type="evidence" value="ECO:0007669"/>
    <property type="project" value="UniProtKB-KW"/>
</dbReference>
<keyword evidence="1" id="KW-0234">DNA repair</keyword>
<comment type="cofactor">
    <cofactor evidence="1">
        <name>Mg(2+)</name>
        <dbReference type="ChEBI" id="CHEBI:18420"/>
    </cofactor>
</comment>
<keyword evidence="1" id="KW-0378">Hydrolase</keyword>
<dbReference type="Gene3D" id="3.40.50.300">
    <property type="entry name" value="P-loop containing nucleotide triphosphate hydrolases"/>
    <property type="match status" value="2"/>
</dbReference>
<dbReference type="InterPro" id="IPR010285">
    <property type="entry name" value="DNA_helicase_pif1-like_DEAD"/>
</dbReference>
<dbReference type="EC" id="5.6.2.3" evidence="1"/>
<feature type="domain" description="DNA helicase Pif1-like DEAD-box helicase" evidence="2">
    <location>
        <begin position="4"/>
        <end position="212"/>
    </location>
</feature>
<reference evidence="4" key="1">
    <citation type="submission" date="2017-11" db="EMBL/GenBank/DDBJ databases">
        <title>The sensing device of the deep-sea amphipod.</title>
        <authorList>
            <person name="Kobayashi H."/>
            <person name="Nagahama T."/>
            <person name="Arai W."/>
            <person name="Sasagawa Y."/>
            <person name="Umeda M."/>
            <person name="Hayashi T."/>
            <person name="Nikaido I."/>
            <person name="Watanabe H."/>
            <person name="Oguri K."/>
            <person name="Kitazato H."/>
            <person name="Fujioka K."/>
            <person name="Kido Y."/>
            <person name="Takami H."/>
        </authorList>
    </citation>
    <scope>NUCLEOTIDE SEQUENCE</scope>
    <source>
        <tissue evidence="4">Whole body</tissue>
    </source>
</reference>
<keyword evidence="1" id="KW-0227">DNA damage</keyword>
<dbReference type="GO" id="GO:0005524">
    <property type="term" value="F:ATP binding"/>
    <property type="evidence" value="ECO:0007669"/>
    <property type="project" value="UniProtKB-KW"/>
</dbReference>
<keyword evidence="1 4" id="KW-0347">Helicase</keyword>
<comment type="catalytic activity">
    <reaction evidence="1">
        <text>ATP + H2O = ADP + phosphate + H(+)</text>
        <dbReference type="Rhea" id="RHEA:13065"/>
        <dbReference type="ChEBI" id="CHEBI:15377"/>
        <dbReference type="ChEBI" id="CHEBI:15378"/>
        <dbReference type="ChEBI" id="CHEBI:30616"/>
        <dbReference type="ChEBI" id="CHEBI:43474"/>
        <dbReference type="ChEBI" id="CHEBI:456216"/>
        <dbReference type="EC" id="5.6.2.3"/>
    </reaction>
</comment>
<name>A0A6A7GBK6_9CRUS</name>
<organism evidence="4">
    <name type="scientific">Hirondellea gigas</name>
    <dbReference type="NCBI Taxonomy" id="1518452"/>
    <lineage>
        <taxon>Eukaryota</taxon>
        <taxon>Metazoa</taxon>
        <taxon>Ecdysozoa</taxon>
        <taxon>Arthropoda</taxon>
        <taxon>Crustacea</taxon>
        <taxon>Multicrustacea</taxon>
        <taxon>Malacostraca</taxon>
        <taxon>Eumalacostraca</taxon>
        <taxon>Peracarida</taxon>
        <taxon>Amphipoda</taxon>
        <taxon>Amphilochidea</taxon>
        <taxon>Lysianassida</taxon>
        <taxon>Lysianassidira</taxon>
        <taxon>Lysianassoidea</taxon>
        <taxon>Lysianassidae</taxon>
        <taxon>Hirondellea</taxon>
    </lineage>
</organism>
<dbReference type="EMBL" id="IACT01008582">
    <property type="protein sequence ID" value="LAC27694.1"/>
    <property type="molecule type" value="mRNA"/>
</dbReference>
<evidence type="ECO:0000259" key="2">
    <source>
        <dbReference type="Pfam" id="PF05970"/>
    </source>
</evidence>
<dbReference type="InterPro" id="IPR049163">
    <property type="entry name" value="Pif1-like_2B_dom"/>
</dbReference>
<dbReference type="GO" id="GO:0006281">
    <property type="term" value="P:DNA repair"/>
    <property type="evidence" value="ECO:0007669"/>
    <property type="project" value="UniProtKB-KW"/>
</dbReference>
<keyword evidence="1" id="KW-0547">Nucleotide-binding</keyword>
<evidence type="ECO:0000256" key="1">
    <source>
        <dbReference type="RuleBase" id="RU363044"/>
    </source>
</evidence>
<sequence length="464" mass="51245">MEMMSPEQHAATDVIIRAVLAVEGGEPDRTRTFFLDGPGGSGKTFCYNTIIASLRARSLKVACAAWTGIAATLLEGGRTLHSLFKLPVPLNERSTCNMSPTSSNAQFLREVSIIIVDECSMIPVHAIRAIDAMLRDITGLKLPFGGKVMLLGGDFRQVLPVLPRQSKAAIIEIIIKRSPLWPHFRTLKLTRNMRAMADEQEFAQWLLTIGDNSAPPVDIPNAPPLAVIIPASLIVKDVVEAIYCDMTLDVSTRAILTPRNDDSLRISLKVLEKLPGNVREYVSADSIISEDAEAQSYPVEFVHSITPSGMPEHRLRLKPGCLIMLLRNIDLQNGLCNGTRLRVHTLHRNIIDASILAGAHAGKRVLIPRTLLTPSDTNLPFQMRRQQFPVRLAYAITINKAQGQTFDKVGLYLPSPVFAHGQLYVALSRAKRFADISVEIVQRLTQGKFANKHITQNVVYSEVL</sequence>
<dbReference type="PANTHER" id="PTHR10492:SF57">
    <property type="entry name" value="ATP-DEPENDENT DNA HELICASE"/>
    <property type="match status" value="1"/>
</dbReference>
<evidence type="ECO:0000259" key="3">
    <source>
        <dbReference type="Pfam" id="PF21530"/>
    </source>
</evidence>
<keyword evidence="1" id="KW-0067">ATP-binding</keyword>
<proteinExistence type="evidence at transcript level"/>
<dbReference type="SUPFAM" id="SSF52540">
    <property type="entry name" value="P-loop containing nucleoside triphosphate hydrolases"/>
    <property type="match status" value="2"/>
</dbReference>
<protein>
    <recommendedName>
        <fullName evidence="1">ATP-dependent DNA helicase</fullName>
        <ecNumber evidence="1">5.6.2.3</ecNumber>
    </recommendedName>
</protein>
<feature type="domain" description="DNA helicase Pif1-like 2B" evidence="3">
    <location>
        <begin position="300"/>
        <end position="346"/>
    </location>
</feature>
<keyword evidence="1" id="KW-0233">DNA recombination</keyword>
<dbReference type="FunFam" id="3.40.50.300:FF:002884">
    <property type="entry name" value="ATP-dependent DNA helicase"/>
    <property type="match status" value="1"/>
</dbReference>
<dbReference type="PANTHER" id="PTHR10492">
    <property type="match status" value="1"/>
</dbReference>
<accession>A0A6A7GBK6</accession>
<dbReference type="Pfam" id="PF21530">
    <property type="entry name" value="Pif1_2B_dom"/>
    <property type="match status" value="1"/>
</dbReference>